<dbReference type="VEuPathDB" id="FungiDB:SJAG_03339"/>
<sequence length="207" mass="22622">MRQQDIYACAFQETGNAGAAVITAVPNAPTTQLLPCFFPAGCDSVKFNHETGEPLRSRFSWSSTTTSLPTEDLEDDIEESTTSASGSSSLRLPQTVDSSPLSSSTCISSKNTWSDIHCSYTQGSRTPYSERSASSSRKATSIQARALESPSHGKHGWNIRPKSAWLRPRTQLFVNSMASLHIPTVSRRRSEESMLMPYSTNFGCVIC</sequence>
<dbReference type="JaponicusDB" id="SJAG_03339"/>
<dbReference type="HOGENOM" id="CLU_1327065_0_0_1"/>
<dbReference type="EMBL" id="KE651167">
    <property type="protein sequence ID" value="EEB08199.1"/>
    <property type="molecule type" value="Genomic_DNA"/>
</dbReference>
<evidence type="ECO:0000313" key="3">
    <source>
        <dbReference type="Proteomes" id="UP000001744"/>
    </source>
</evidence>
<dbReference type="Proteomes" id="UP000001744">
    <property type="component" value="Unassembled WGS sequence"/>
</dbReference>
<dbReference type="RefSeq" id="XP_002174492.1">
    <property type="nucleotide sequence ID" value="XM_002174456.2"/>
</dbReference>
<keyword evidence="3" id="KW-1185">Reference proteome</keyword>
<evidence type="ECO:0000313" key="2">
    <source>
        <dbReference type="EMBL" id="EEB08199.1"/>
    </source>
</evidence>
<reference evidence="2 3" key="1">
    <citation type="journal article" date="2011" name="Science">
        <title>Comparative functional genomics of the fission yeasts.</title>
        <authorList>
            <person name="Rhind N."/>
            <person name="Chen Z."/>
            <person name="Yassour M."/>
            <person name="Thompson D.A."/>
            <person name="Haas B.J."/>
            <person name="Habib N."/>
            <person name="Wapinski I."/>
            <person name="Roy S."/>
            <person name="Lin M.F."/>
            <person name="Heiman D.I."/>
            <person name="Young S.K."/>
            <person name="Furuya K."/>
            <person name="Guo Y."/>
            <person name="Pidoux A."/>
            <person name="Chen H.M."/>
            <person name="Robbertse B."/>
            <person name="Goldberg J.M."/>
            <person name="Aoki K."/>
            <person name="Bayne E.H."/>
            <person name="Berlin A.M."/>
            <person name="Desjardins C.A."/>
            <person name="Dobbs E."/>
            <person name="Dukaj L."/>
            <person name="Fan L."/>
            <person name="FitzGerald M.G."/>
            <person name="French C."/>
            <person name="Gujja S."/>
            <person name="Hansen K."/>
            <person name="Keifenheim D."/>
            <person name="Levin J.Z."/>
            <person name="Mosher R.A."/>
            <person name="Mueller C.A."/>
            <person name="Pfiffner J."/>
            <person name="Priest M."/>
            <person name="Russ C."/>
            <person name="Smialowska A."/>
            <person name="Swoboda P."/>
            <person name="Sykes S.M."/>
            <person name="Vaughn M."/>
            <person name="Vengrova S."/>
            <person name="Yoder R."/>
            <person name="Zeng Q."/>
            <person name="Allshire R."/>
            <person name="Baulcombe D."/>
            <person name="Birren B.W."/>
            <person name="Brown W."/>
            <person name="Ekwall K."/>
            <person name="Kellis M."/>
            <person name="Leatherwood J."/>
            <person name="Levin H."/>
            <person name="Margalit H."/>
            <person name="Martienssen R."/>
            <person name="Nieduszynski C.A."/>
            <person name="Spatafora J.W."/>
            <person name="Friedman N."/>
            <person name="Dalgaard J.Z."/>
            <person name="Baumann P."/>
            <person name="Niki H."/>
            <person name="Regev A."/>
            <person name="Nusbaum C."/>
        </authorList>
    </citation>
    <scope>NUCLEOTIDE SEQUENCE [LARGE SCALE GENOMIC DNA]</scope>
    <source>
        <strain evidence="3">yFS275 / FY16936</strain>
    </source>
</reference>
<feature type="compositionally biased region" description="Low complexity" evidence="1">
    <location>
        <begin position="80"/>
        <end position="89"/>
    </location>
</feature>
<gene>
    <name evidence="2" type="ORF">SJAG_03339</name>
</gene>
<proteinExistence type="predicted"/>
<feature type="region of interest" description="Disordered" evidence="1">
    <location>
        <begin position="58"/>
        <end position="103"/>
    </location>
</feature>
<name>B6K3Z2_SCHJY</name>
<feature type="region of interest" description="Disordered" evidence="1">
    <location>
        <begin position="122"/>
        <end position="141"/>
    </location>
</feature>
<dbReference type="AlphaFoldDB" id="B6K3Z2"/>
<accession>B6K3Z2</accession>
<evidence type="ECO:0000256" key="1">
    <source>
        <dbReference type="SAM" id="MobiDB-lite"/>
    </source>
</evidence>
<protein>
    <submittedName>
        <fullName evidence="2">Uncharacterized protein</fullName>
    </submittedName>
</protein>
<organism evidence="2 3">
    <name type="scientific">Schizosaccharomyces japonicus (strain yFS275 / FY16936)</name>
    <name type="common">Fission yeast</name>
    <dbReference type="NCBI Taxonomy" id="402676"/>
    <lineage>
        <taxon>Eukaryota</taxon>
        <taxon>Fungi</taxon>
        <taxon>Dikarya</taxon>
        <taxon>Ascomycota</taxon>
        <taxon>Taphrinomycotina</taxon>
        <taxon>Schizosaccharomycetes</taxon>
        <taxon>Schizosaccharomycetales</taxon>
        <taxon>Schizosaccharomycetaceae</taxon>
        <taxon>Schizosaccharomyces</taxon>
    </lineage>
</organism>
<dbReference type="GeneID" id="7052503"/>